<dbReference type="InterPro" id="IPR054472">
    <property type="entry name" value="WHD"/>
</dbReference>
<feature type="domain" description="Winged helix" evidence="2">
    <location>
        <begin position="295"/>
        <end position="501"/>
    </location>
</feature>
<comment type="caution">
    <text evidence="3">The sequence shown here is derived from an EMBL/GenBank/DDBJ whole genome shotgun (WGS) entry which is preliminary data.</text>
</comment>
<gene>
    <name evidence="3" type="ORF">PGLA2088_LOCUS12979</name>
</gene>
<evidence type="ECO:0000256" key="1">
    <source>
        <dbReference type="SAM" id="MobiDB-lite"/>
    </source>
</evidence>
<proteinExistence type="predicted"/>
<evidence type="ECO:0000313" key="4">
    <source>
        <dbReference type="Proteomes" id="UP000626109"/>
    </source>
</evidence>
<feature type="region of interest" description="Disordered" evidence="1">
    <location>
        <begin position="272"/>
        <end position="297"/>
    </location>
</feature>
<protein>
    <recommendedName>
        <fullName evidence="2">Winged helix domain-containing protein</fullName>
    </recommendedName>
</protein>
<evidence type="ECO:0000313" key="3">
    <source>
        <dbReference type="EMBL" id="CAE8657700.1"/>
    </source>
</evidence>
<dbReference type="Proteomes" id="UP000626109">
    <property type="component" value="Unassembled WGS sequence"/>
</dbReference>
<sequence length="552" mass="61231">MHGQGPEAATTPAADEVSAILEELNSCSPELALVVAEFRGELLAGSRGFQGDAAWWTHLEVRFALRCLLRRLEESLESFALRFDDRASGAASQLQKLQLLTRLVSAFEATTEPRLANSAQPPLGLKVERRYGLKPSEAEILRLLVVREAATSRGLCQYLALQEEISGAVSALCRASRLELHEFLQEKRPYITEGVVRIQDGGYGDSKEPTVSPEAVQALLGRELTTEQRLKLSSTAIEAVFSSEDSISEQGDCLEEPSAEGLALDLTVADAAAEEDEDRGTAEEATGHHEWTGGTEDVEQPYRESLDYLNDQFSLLECEIRIAEHRRQATKEDAGVDEPSFMRSRKVNVFEYEAKRKLALARISHRLALTSAAGLEVPRLEALIQKKKLDNFEKSVVVMLIGQTLSPKIQATLSVGERRFCRDAPLQVRVILETFCRDFKEEVQKRVHFYKSSRLAGSGIIRIGAGARSADLTYHTVHIDRRILDYVVGLDTEINEVVEGSNLYKPTATLEQLVLPTDMKQNILDLVCNFDQFCRYRKSSGLEDAIAHGAGL</sequence>
<dbReference type="AlphaFoldDB" id="A0A813IYQ9"/>
<feature type="compositionally biased region" description="Basic and acidic residues" evidence="1">
    <location>
        <begin position="279"/>
        <end position="291"/>
    </location>
</feature>
<dbReference type="EMBL" id="CAJNNW010015419">
    <property type="protein sequence ID" value="CAE8657700.1"/>
    <property type="molecule type" value="Genomic_DNA"/>
</dbReference>
<dbReference type="Pfam" id="PF22977">
    <property type="entry name" value="WHD"/>
    <property type="match status" value="1"/>
</dbReference>
<name>A0A813IYQ9_POLGL</name>
<accession>A0A813IYQ9</accession>
<reference evidence="3" key="1">
    <citation type="submission" date="2021-02" db="EMBL/GenBank/DDBJ databases">
        <authorList>
            <person name="Dougan E. K."/>
            <person name="Rhodes N."/>
            <person name="Thang M."/>
            <person name="Chan C."/>
        </authorList>
    </citation>
    <scope>NUCLEOTIDE SEQUENCE</scope>
</reference>
<organism evidence="3 4">
    <name type="scientific">Polarella glacialis</name>
    <name type="common">Dinoflagellate</name>
    <dbReference type="NCBI Taxonomy" id="89957"/>
    <lineage>
        <taxon>Eukaryota</taxon>
        <taxon>Sar</taxon>
        <taxon>Alveolata</taxon>
        <taxon>Dinophyceae</taxon>
        <taxon>Suessiales</taxon>
        <taxon>Suessiaceae</taxon>
        <taxon>Polarella</taxon>
    </lineage>
</organism>
<feature type="non-terminal residue" evidence="3">
    <location>
        <position position="552"/>
    </location>
</feature>
<evidence type="ECO:0000259" key="2">
    <source>
        <dbReference type="Pfam" id="PF22977"/>
    </source>
</evidence>